<evidence type="ECO:0000313" key="3">
    <source>
        <dbReference type="Proteomes" id="UP001056716"/>
    </source>
</evidence>
<dbReference type="RefSeq" id="WP_116763726.1">
    <property type="nucleotide sequence ID" value="NZ_CP098732.1"/>
</dbReference>
<keyword evidence="1" id="KW-0812">Transmembrane</keyword>
<sequence length="89" mass="9730">MSAIILIVYNILFFATFACLIKPSLLANFIGREPLPRWIFAVALVIIVSVKPNPHEPEKDDAKIQIATQNLATTAEAAPISVEAAEIKQ</sequence>
<dbReference type="AlphaFoldDB" id="A0AAE9LT97"/>
<keyword evidence="1" id="KW-0472">Membrane</keyword>
<proteinExistence type="predicted"/>
<accession>A0AAE9LT97</accession>
<gene>
    <name evidence="2" type="ORF">M5E07_03580</name>
</gene>
<reference evidence="2" key="1">
    <citation type="submission" date="2022-06" db="EMBL/GenBank/DDBJ databases">
        <title>Isolation, identification and characterization of iprodione-degrading strains in Lhasa, Tibet.</title>
        <authorList>
            <person name="Pan H."/>
        </authorList>
    </citation>
    <scope>NUCLEOTIDE SEQUENCE</scope>
    <source>
        <strain evidence="2">Y-23</strain>
    </source>
</reference>
<evidence type="ECO:0000256" key="1">
    <source>
        <dbReference type="SAM" id="Phobius"/>
    </source>
</evidence>
<dbReference type="Proteomes" id="UP001056716">
    <property type="component" value="Chromosome"/>
</dbReference>
<dbReference type="EMBL" id="CP098732">
    <property type="protein sequence ID" value="USE83926.1"/>
    <property type="molecule type" value="Genomic_DNA"/>
</dbReference>
<dbReference type="KEGG" id="atz:M5E07_03580"/>
<keyword evidence="1" id="KW-1133">Transmembrane helix</keyword>
<name>A0AAE9LT97_9GAMM</name>
<evidence type="ECO:0000313" key="2">
    <source>
        <dbReference type="EMBL" id="USE83926.1"/>
    </source>
</evidence>
<protein>
    <submittedName>
        <fullName evidence="2">Uncharacterized protein</fullName>
    </submittedName>
</protein>
<organism evidence="2 3">
    <name type="scientific">Acinetobacter tibetensis</name>
    <dbReference type="NCBI Taxonomy" id="2943497"/>
    <lineage>
        <taxon>Bacteria</taxon>
        <taxon>Pseudomonadati</taxon>
        <taxon>Pseudomonadota</taxon>
        <taxon>Gammaproteobacteria</taxon>
        <taxon>Moraxellales</taxon>
        <taxon>Moraxellaceae</taxon>
        <taxon>Acinetobacter</taxon>
    </lineage>
</organism>
<keyword evidence="3" id="KW-1185">Reference proteome</keyword>
<feature type="transmembrane region" description="Helical" evidence="1">
    <location>
        <begin position="7"/>
        <end position="29"/>
    </location>
</feature>